<gene>
    <name evidence="8" type="ORF">ACFOX3_14175</name>
</gene>
<proteinExistence type="inferred from homology"/>
<dbReference type="RefSeq" id="WP_290261280.1">
    <property type="nucleotide sequence ID" value="NZ_JAUFQG010000004.1"/>
</dbReference>
<dbReference type="PRINTS" id="PR00723">
    <property type="entry name" value="SUBTILISIN"/>
</dbReference>
<feature type="compositionally biased region" description="Acidic residues" evidence="6">
    <location>
        <begin position="96"/>
        <end position="109"/>
    </location>
</feature>
<sequence>MNRNELLDYGPALMEAALEGAADDELALIARLDTRLAIPASLGDEVRLVTRFGDIATLRVRRGALETFAALPEVLELEIARQMFDPNRDVSAELAAEPEQDETLTDDPIDYSRRPDGVVETGAKVVVGVLDWGVDVAYPGFRHEDGSTRLLGFWDQRGGRPGPKNRWGYGRIFNTEMIDRALASGQPYAALNYHPGDADTASSGHRWQGTHGTHVLDIAAGNGLGGSMSGVAPEADLVFVHLAHTANILGRENLGDSASVLEALDYVFSLAGDRPCVINMSVGAHGGPHDGSTCVEAGIDRAVWLRDNRAVVNSAGNYFTARAHTAGRVAQGQRHSIDLRVPDGDPTSSELEIYYESSDRFMVEVIDPQGQTIARSSVGEQHELIINGRRVGRIYHIARSQGNHDRLVDIFFYPNAPGGNWQIRLTGERVDDGRFHAWIERDRGPRPRFADNQSRGSHTTGTLCNGLYSITVGAYDPHRAALPIGAYSSAGPTRDGRVKPELSAPGSRIVAARSAPPNDSAGGVARLTRKSGTSMAAPHVAGTIALMFEAAQAAQTPLPITELRALLFSSLRAPRRLLAEAETIHRHGFGMLDIAEAVRVVQRWRQQRTTRDGRENLLAKAVGDQSNYASAPSLSNQIPFAGGYHTPTLTQQTSALPKSCNQGERDQATEHQESLLMDLASVVFRHAISASLLEQQGWSEVDPVSAGAQVGDIWLRRRPSEGLSSVALITTIANSNESELLELAHPAAAPQRVNRKLPTRWRDTLLRQRM</sequence>
<evidence type="ECO:0000256" key="4">
    <source>
        <dbReference type="ARBA" id="ARBA00022825"/>
    </source>
</evidence>
<dbReference type="CDD" id="cd07478">
    <property type="entry name" value="Peptidases_S8_CspA-like"/>
    <property type="match status" value="1"/>
</dbReference>
<dbReference type="EC" id="3.4.-.-" evidence="8"/>
<keyword evidence="3 5" id="KW-0378">Hydrolase</keyword>
<dbReference type="Proteomes" id="UP001595840">
    <property type="component" value="Unassembled WGS sequence"/>
</dbReference>
<dbReference type="EMBL" id="JBHSCX010000020">
    <property type="protein sequence ID" value="MFC4363457.1"/>
    <property type="molecule type" value="Genomic_DNA"/>
</dbReference>
<dbReference type="PANTHER" id="PTHR43806:SF11">
    <property type="entry name" value="CEREVISIN-RELATED"/>
    <property type="match status" value="1"/>
</dbReference>
<keyword evidence="9" id="KW-1185">Reference proteome</keyword>
<dbReference type="InterPro" id="IPR034045">
    <property type="entry name" value="Pep_S8_CspA-like"/>
</dbReference>
<keyword evidence="4 5" id="KW-0720">Serine protease</keyword>
<dbReference type="InterPro" id="IPR015500">
    <property type="entry name" value="Peptidase_S8_subtilisin-rel"/>
</dbReference>
<feature type="domain" description="Peptidase S8/S53" evidence="7">
    <location>
        <begin position="122"/>
        <end position="571"/>
    </location>
</feature>
<comment type="caution">
    <text evidence="8">The sequence shown here is derived from an EMBL/GenBank/DDBJ whole genome shotgun (WGS) entry which is preliminary data.</text>
</comment>
<keyword evidence="2 5" id="KW-0645">Protease</keyword>
<feature type="active site" description="Charge relay system" evidence="5">
    <location>
        <position position="534"/>
    </location>
</feature>
<evidence type="ECO:0000256" key="6">
    <source>
        <dbReference type="SAM" id="MobiDB-lite"/>
    </source>
</evidence>
<dbReference type="SUPFAM" id="SSF52743">
    <property type="entry name" value="Subtilisin-like"/>
    <property type="match status" value="1"/>
</dbReference>
<evidence type="ECO:0000256" key="5">
    <source>
        <dbReference type="PROSITE-ProRule" id="PRU01240"/>
    </source>
</evidence>
<dbReference type="Gene3D" id="3.40.50.200">
    <property type="entry name" value="Peptidase S8/S53 domain"/>
    <property type="match status" value="1"/>
</dbReference>
<dbReference type="GO" id="GO:0016787">
    <property type="term" value="F:hydrolase activity"/>
    <property type="evidence" value="ECO:0007669"/>
    <property type="project" value="UniProtKB-KW"/>
</dbReference>
<dbReference type="PROSITE" id="PS00138">
    <property type="entry name" value="SUBTILASE_SER"/>
    <property type="match status" value="1"/>
</dbReference>
<feature type="region of interest" description="Disordered" evidence="6">
    <location>
        <begin position="91"/>
        <end position="115"/>
    </location>
</feature>
<evidence type="ECO:0000256" key="1">
    <source>
        <dbReference type="ARBA" id="ARBA00011073"/>
    </source>
</evidence>
<evidence type="ECO:0000259" key="7">
    <source>
        <dbReference type="Pfam" id="PF00082"/>
    </source>
</evidence>
<evidence type="ECO:0000256" key="2">
    <source>
        <dbReference type="ARBA" id="ARBA00022670"/>
    </source>
</evidence>
<dbReference type="InterPro" id="IPR023828">
    <property type="entry name" value="Peptidase_S8_Ser-AS"/>
</dbReference>
<feature type="active site" description="Charge relay system" evidence="5">
    <location>
        <position position="211"/>
    </location>
</feature>
<name>A0ABV8V6F1_9GAMM</name>
<dbReference type="PROSITE" id="PS51892">
    <property type="entry name" value="SUBTILASE"/>
    <property type="match status" value="1"/>
</dbReference>
<dbReference type="InterPro" id="IPR000209">
    <property type="entry name" value="Peptidase_S8/S53_dom"/>
</dbReference>
<dbReference type="Gene3D" id="2.60.120.1290">
    <property type="match status" value="1"/>
</dbReference>
<dbReference type="InterPro" id="IPR036852">
    <property type="entry name" value="Peptidase_S8/S53_dom_sf"/>
</dbReference>
<evidence type="ECO:0000256" key="3">
    <source>
        <dbReference type="ARBA" id="ARBA00022801"/>
    </source>
</evidence>
<dbReference type="PANTHER" id="PTHR43806">
    <property type="entry name" value="PEPTIDASE S8"/>
    <property type="match status" value="1"/>
</dbReference>
<feature type="active site" description="Charge relay system" evidence="5">
    <location>
        <position position="131"/>
    </location>
</feature>
<evidence type="ECO:0000313" key="9">
    <source>
        <dbReference type="Proteomes" id="UP001595840"/>
    </source>
</evidence>
<protein>
    <submittedName>
        <fullName evidence="8">S8 family peptidase</fullName>
        <ecNumber evidence="8">3.4.-.-</ecNumber>
    </submittedName>
</protein>
<comment type="similarity">
    <text evidence="1 5">Belongs to the peptidase S8 family.</text>
</comment>
<dbReference type="InterPro" id="IPR050131">
    <property type="entry name" value="Peptidase_S8_subtilisin-like"/>
</dbReference>
<organism evidence="8 9">
    <name type="scientific">Simiduia curdlanivorans</name>
    <dbReference type="NCBI Taxonomy" id="1492769"/>
    <lineage>
        <taxon>Bacteria</taxon>
        <taxon>Pseudomonadati</taxon>
        <taxon>Pseudomonadota</taxon>
        <taxon>Gammaproteobacteria</taxon>
        <taxon>Cellvibrionales</taxon>
        <taxon>Cellvibrionaceae</taxon>
        <taxon>Simiduia</taxon>
    </lineage>
</organism>
<accession>A0ABV8V6F1</accession>
<reference evidence="9" key="1">
    <citation type="journal article" date="2019" name="Int. J. Syst. Evol. Microbiol.">
        <title>The Global Catalogue of Microorganisms (GCM) 10K type strain sequencing project: providing services to taxonomists for standard genome sequencing and annotation.</title>
        <authorList>
            <consortium name="The Broad Institute Genomics Platform"/>
            <consortium name="The Broad Institute Genome Sequencing Center for Infectious Disease"/>
            <person name="Wu L."/>
            <person name="Ma J."/>
        </authorList>
    </citation>
    <scope>NUCLEOTIDE SEQUENCE [LARGE SCALE GENOMIC DNA]</scope>
    <source>
        <strain evidence="9">CECT 8570</strain>
    </source>
</reference>
<evidence type="ECO:0000313" key="8">
    <source>
        <dbReference type="EMBL" id="MFC4363457.1"/>
    </source>
</evidence>
<dbReference type="Pfam" id="PF00082">
    <property type="entry name" value="Peptidase_S8"/>
    <property type="match status" value="1"/>
</dbReference>